<organism evidence="4 5">
    <name type="scientific">Phtheirospermum japonicum</name>
    <dbReference type="NCBI Taxonomy" id="374723"/>
    <lineage>
        <taxon>Eukaryota</taxon>
        <taxon>Viridiplantae</taxon>
        <taxon>Streptophyta</taxon>
        <taxon>Embryophyta</taxon>
        <taxon>Tracheophyta</taxon>
        <taxon>Spermatophyta</taxon>
        <taxon>Magnoliopsida</taxon>
        <taxon>eudicotyledons</taxon>
        <taxon>Gunneridae</taxon>
        <taxon>Pentapetalae</taxon>
        <taxon>asterids</taxon>
        <taxon>lamiids</taxon>
        <taxon>Lamiales</taxon>
        <taxon>Orobanchaceae</taxon>
        <taxon>Orobanchaceae incertae sedis</taxon>
        <taxon>Phtheirospermum</taxon>
    </lineage>
</organism>
<protein>
    <recommendedName>
        <fullName evidence="3">Wall-associated receptor kinase galacturonan-binding domain-containing protein</fullName>
    </recommendedName>
</protein>
<keyword evidence="2" id="KW-0732">Signal</keyword>
<dbReference type="GO" id="GO:0016020">
    <property type="term" value="C:membrane"/>
    <property type="evidence" value="ECO:0007669"/>
    <property type="project" value="UniProtKB-SubCell"/>
</dbReference>
<evidence type="ECO:0000256" key="1">
    <source>
        <dbReference type="ARBA" id="ARBA00004167"/>
    </source>
</evidence>
<gene>
    <name evidence="4" type="ORF">PHJA_002151500</name>
</gene>
<dbReference type="PANTHER" id="PTHR33138">
    <property type="entry name" value="OS01G0690200 PROTEIN"/>
    <property type="match status" value="1"/>
</dbReference>
<dbReference type="Pfam" id="PF13947">
    <property type="entry name" value="GUB_WAK_bind"/>
    <property type="match status" value="1"/>
</dbReference>
<dbReference type="EMBL" id="BMAC01000606">
    <property type="protein sequence ID" value="GFQ00075.1"/>
    <property type="molecule type" value="Genomic_DNA"/>
</dbReference>
<feature type="non-terminal residue" evidence="4">
    <location>
        <position position="1"/>
    </location>
</feature>
<feature type="domain" description="Wall-associated receptor kinase galacturonan-binding" evidence="3">
    <location>
        <begin position="1"/>
        <end position="64"/>
    </location>
</feature>
<accession>A0A830CV38</accession>
<evidence type="ECO:0000256" key="2">
    <source>
        <dbReference type="ARBA" id="ARBA00022729"/>
    </source>
</evidence>
<evidence type="ECO:0000259" key="3">
    <source>
        <dbReference type="Pfam" id="PF13947"/>
    </source>
</evidence>
<dbReference type="InterPro" id="IPR025287">
    <property type="entry name" value="WAK_GUB"/>
</dbReference>
<evidence type="ECO:0000313" key="5">
    <source>
        <dbReference type="Proteomes" id="UP000653305"/>
    </source>
</evidence>
<dbReference type="PANTHER" id="PTHR33138:SF30">
    <property type="entry name" value="LEAF RUST 10 DISEASE-RESISTANCE LOCUS RECEPTOR-LIKE PROTEIN KINASE-LIKE 2.7"/>
    <property type="match status" value="1"/>
</dbReference>
<dbReference type="OrthoDB" id="1146903at2759"/>
<comment type="subcellular location">
    <subcellularLocation>
        <location evidence="1">Membrane</location>
        <topology evidence="1">Single-pass membrane protein</topology>
    </subcellularLocation>
</comment>
<dbReference type="Proteomes" id="UP000653305">
    <property type="component" value="Unassembled WGS sequence"/>
</dbReference>
<comment type="caution">
    <text evidence="4">The sequence shown here is derived from an EMBL/GenBank/DDBJ whole genome shotgun (WGS) entry which is preliminary data.</text>
</comment>
<keyword evidence="5" id="KW-1185">Reference proteome</keyword>
<reference evidence="4" key="1">
    <citation type="submission" date="2020-07" db="EMBL/GenBank/DDBJ databases">
        <title>Ethylene signaling mediates host invasion by parasitic plants.</title>
        <authorList>
            <person name="Yoshida S."/>
        </authorList>
    </citation>
    <scope>NUCLEOTIDE SEQUENCE</scope>
    <source>
        <strain evidence="4">Okayama</strain>
    </source>
</reference>
<evidence type="ECO:0000313" key="4">
    <source>
        <dbReference type="EMBL" id="GFQ00075.1"/>
    </source>
</evidence>
<name>A0A830CV38_9LAMI</name>
<proteinExistence type="predicted"/>
<sequence>CVPSSCGNIPNISHPFRLKDDPKQCCDPDYELSCENNTTLIYFHSHKYLVQAINYSNYTIRLTDATIENNSCSFPKFPLSRVDFRAGRPYSVGNYTDRDEYITSSITFMSCPYPVTVNNSLLLEADAYCAHRSYGLKESNRRHTYIMFGNLNGSCVMNMCTIDLIVMTSLPHIHSSLLYGFELSWFSVRCSDKCRDCWFDGERPRCFDPGKTQ</sequence>
<dbReference type="AlphaFoldDB" id="A0A830CV38"/>
<dbReference type="GO" id="GO:0030247">
    <property type="term" value="F:polysaccharide binding"/>
    <property type="evidence" value="ECO:0007669"/>
    <property type="project" value="InterPro"/>
</dbReference>